<feature type="domain" description="Polymerase/histidinol phosphatase N-terminal" evidence="1">
    <location>
        <begin position="5"/>
        <end position="73"/>
    </location>
</feature>
<organism evidence="2 3">
    <name type="scientific">Pontiella sulfatireligans</name>
    <dbReference type="NCBI Taxonomy" id="2750658"/>
    <lineage>
        <taxon>Bacteria</taxon>
        <taxon>Pseudomonadati</taxon>
        <taxon>Kiritimatiellota</taxon>
        <taxon>Kiritimatiellia</taxon>
        <taxon>Kiritimatiellales</taxon>
        <taxon>Pontiellaceae</taxon>
        <taxon>Pontiella</taxon>
    </lineage>
</organism>
<dbReference type="GO" id="GO:0003824">
    <property type="term" value="F:catalytic activity"/>
    <property type="evidence" value="ECO:0007669"/>
    <property type="project" value="InterPro"/>
</dbReference>
<dbReference type="Proteomes" id="UP000346198">
    <property type="component" value="Unassembled WGS sequence"/>
</dbReference>
<reference evidence="2 3" key="1">
    <citation type="submission" date="2019-04" db="EMBL/GenBank/DDBJ databases">
        <authorList>
            <person name="Van Vliet M D."/>
        </authorList>
    </citation>
    <scope>NUCLEOTIDE SEQUENCE [LARGE SCALE GENOMIC DNA]</scope>
    <source>
        <strain evidence="2 3">F21</strain>
    </source>
</reference>
<dbReference type="CDD" id="cd07432">
    <property type="entry name" value="PHP_HisPPase"/>
    <property type="match status" value="1"/>
</dbReference>
<dbReference type="Gene3D" id="3.20.20.140">
    <property type="entry name" value="Metal-dependent hydrolases"/>
    <property type="match status" value="1"/>
</dbReference>
<gene>
    <name evidence="2" type="ORF">SCARR_05186</name>
</gene>
<evidence type="ECO:0000313" key="3">
    <source>
        <dbReference type="Proteomes" id="UP000346198"/>
    </source>
</evidence>
<dbReference type="AlphaFoldDB" id="A0A6C2UV85"/>
<dbReference type="InterPro" id="IPR016195">
    <property type="entry name" value="Pol/histidinol_Pase-like"/>
</dbReference>
<dbReference type="InterPro" id="IPR004013">
    <property type="entry name" value="PHP_dom"/>
</dbReference>
<dbReference type="InterPro" id="IPR003141">
    <property type="entry name" value="Pol/His_phosphatase_N"/>
</dbReference>
<evidence type="ECO:0000259" key="1">
    <source>
        <dbReference type="SMART" id="SM00481"/>
    </source>
</evidence>
<accession>A0A6C2UV85</accession>
<dbReference type="RefSeq" id="WP_136065156.1">
    <property type="nucleotide sequence ID" value="NZ_CAAHFH010000003.1"/>
</dbReference>
<dbReference type="SMART" id="SM00481">
    <property type="entry name" value="POLIIIAc"/>
    <property type="match status" value="1"/>
</dbReference>
<evidence type="ECO:0000313" key="2">
    <source>
        <dbReference type="EMBL" id="VGO23084.1"/>
    </source>
</evidence>
<protein>
    <recommendedName>
        <fullName evidence="1">Polymerase/histidinol phosphatase N-terminal domain-containing protein</fullName>
    </recommendedName>
</protein>
<proteinExistence type="predicted"/>
<sequence length="232" mass="25286">MLYRADFHIHSCLSPCASLEMSPASIVAQAKVSGLNAIALSDHNCAFNLPGFAKICEQQGMACLYGMEVTSSEEAHLLCLFDKLENAMEMGARVYDSLPDVPNQPDRFGDQPIIDENEEILGFAEKFLISATPYGISALLEMVHDLDGLFIPAHIDRQVYGIISQLGFLPDEEFDAVELTAYGDPALALDYSIVRNSDSHCLSTLGDACTEFDIDALTVGNIRSSLLKSRAD</sequence>
<dbReference type="Pfam" id="PF02811">
    <property type="entry name" value="PHP"/>
    <property type="match status" value="1"/>
</dbReference>
<dbReference type="SUPFAM" id="SSF89550">
    <property type="entry name" value="PHP domain-like"/>
    <property type="match status" value="1"/>
</dbReference>
<keyword evidence="3" id="KW-1185">Reference proteome</keyword>
<dbReference type="EMBL" id="CAAHFH010000003">
    <property type="protein sequence ID" value="VGO23084.1"/>
    <property type="molecule type" value="Genomic_DNA"/>
</dbReference>
<name>A0A6C2UV85_9BACT</name>